<sequence>MSLNKGAEIVLETCLAAKPGERVLIVTDTAKRDIGQALFEKALQLKLEAMMLVMKPTGVHGKEPPEAVAEAMKKCDIVLCPTQYSLTHTQARKAACDNGARIATMPGITEDMFSKGALTADYREIAVISDQVTELLNQAETARIEKEGKSLTMSIKGRQGISSRGLYHQPGLSGNLPTGEAYIAPVEGTAEGEIIIDGSIANIGLLKAPLQVNVEKGLAVNFKGPDGVRLENILGPNKSARNIAELGIGTNPMARLIGNILEDEKVYGTVHIAFGSNATFGGLTQAGIHIDGIILRPSLYLDEKL</sequence>
<dbReference type="InterPro" id="IPR052170">
    <property type="entry name" value="M29_Exopeptidase"/>
</dbReference>
<protein>
    <recommendedName>
        <fullName evidence="3">Leucyl aminopeptidase</fullName>
    </recommendedName>
</protein>
<keyword evidence="1" id="KW-0479">Metal-binding</keyword>
<dbReference type="AlphaFoldDB" id="X1B9D3"/>
<gene>
    <name evidence="2" type="ORF">S01H4_20937</name>
</gene>
<dbReference type="PANTHER" id="PTHR34448">
    <property type="entry name" value="AMINOPEPTIDASE"/>
    <property type="match status" value="1"/>
</dbReference>
<reference evidence="2" key="1">
    <citation type="journal article" date="2014" name="Front. Microbiol.">
        <title>High frequency of phylogenetically diverse reductive dehalogenase-homologous genes in deep subseafloor sedimentary metagenomes.</title>
        <authorList>
            <person name="Kawai M."/>
            <person name="Futagami T."/>
            <person name="Toyoda A."/>
            <person name="Takaki Y."/>
            <person name="Nishi S."/>
            <person name="Hori S."/>
            <person name="Arai W."/>
            <person name="Tsubouchi T."/>
            <person name="Morono Y."/>
            <person name="Uchiyama I."/>
            <person name="Ito T."/>
            <person name="Fujiyama A."/>
            <person name="Inagaki F."/>
            <person name="Takami H."/>
        </authorList>
    </citation>
    <scope>NUCLEOTIDE SEQUENCE</scope>
    <source>
        <strain evidence="2">Expedition CK06-06</strain>
    </source>
</reference>
<evidence type="ECO:0000313" key="2">
    <source>
        <dbReference type="EMBL" id="GAG68576.1"/>
    </source>
</evidence>
<dbReference type="EMBL" id="BART01009447">
    <property type="protein sequence ID" value="GAG68576.1"/>
    <property type="molecule type" value="Genomic_DNA"/>
</dbReference>
<name>X1B9D3_9ZZZZ</name>
<feature type="non-terminal residue" evidence="2">
    <location>
        <position position="305"/>
    </location>
</feature>
<proteinExistence type="predicted"/>
<evidence type="ECO:0000256" key="1">
    <source>
        <dbReference type="ARBA" id="ARBA00022723"/>
    </source>
</evidence>
<accession>X1B9D3</accession>
<dbReference type="InterPro" id="IPR058739">
    <property type="entry name" value="NicX"/>
</dbReference>
<comment type="caution">
    <text evidence="2">The sequence shown here is derived from an EMBL/GenBank/DDBJ whole genome shotgun (WGS) entry which is preliminary data.</text>
</comment>
<organism evidence="2">
    <name type="scientific">marine sediment metagenome</name>
    <dbReference type="NCBI Taxonomy" id="412755"/>
    <lineage>
        <taxon>unclassified sequences</taxon>
        <taxon>metagenomes</taxon>
        <taxon>ecological metagenomes</taxon>
    </lineage>
</organism>
<dbReference type="GO" id="GO:0046872">
    <property type="term" value="F:metal ion binding"/>
    <property type="evidence" value="ECO:0007669"/>
    <property type="project" value="UniProtKB-KW"/>
</dbReference>
<evidence type="ECO:0008006" key="3">
    <source>
        <dbReference type="Google" id="ProtNLM"/>
    </source>
</evidence>
<dbReference type="GO" id="GO:0004177">
    <property type="term" value="F:aminopeptidase activity"/>
    <property type="evidence" value="ECO:0007669"/>
    <property type="project" value="InterPro"/>
</dbReference>
<dbReference type="Pfam" id="PF26233">
    <property type="entry name" value="NicX"/>
    <property type="match status" value="1"/>
</dbReference>
<dbReference type="PANTHER" id="PTHR34448:SF1">
    <property type="entry name" value="BLL6088 PROTEIN"/>
    <property type="match status" value="1"/>
</dbReference>
<dbReference type="SUPFAM" id="SSF144052">
    <property type="entry name" value="Thermophilic metalloprotease-like"/>
    <property type="match status" value="1"/>
</dbReference>
<dbReference type="GO" id="GO:0006508">
    <property type="term" value="P:proteolysis"/>
    <property type="evidence" value="ECO:0007669"/>
    <property type="project" value="InterPro"/>
</dbReference>